<dbReference type="Proteomes" id="UP000324611">
    <property type="component" value="Unassembled WGS sequence"/>
</dbReference>
<dbReference type="InterPro" id="IPR000994">
    <property type="entry name" value="Pept_M24"/>
</dbReference>
<comment type="caution">
    <text evidence="9">The sequence shown here is derived from an EMBL/GenBank/DDBJ whole genome shotgun (WGS) entry which is preliminary data.</text>
</comment>
<dbReference type="Pfam" id="PF00557">
    <property type="entry name" value="Peptidase_M24"/>
    <property type="match status" value="1"/>
</dbReference>
<evidence type="ECO:0000256" key="6">
    <source>
        <dbReference type="ARBA" id="ARBA00022801"/>
    </source>
</evidence>
<feature type="domain" description="Aminopeptidase P N-terminal" evidence="8">
    <location>
        <begin position="2"/>
        <end position="134"/>
    </location>
</feature>
<dbReference type="AlphaFoldDB" id="A0A5B2VIK0"/>
<dbReference type="GO" id="GO:0030145">
    <property type="term" value="F:manganese ion binding"/>
    <property type="evidence" value="ECO:0007669"/>
    <property type="project" value="InterPro"/>
</dbReference>
<sequence length="460" mass="50895">MFKQEIYSARRSQLKATVNQGLILLLGNEESSMNYKDNLYHFRQDSSFLYFFGIDRPSLAAVIDLDNDREIVFGDELTMDDIIWTGPKETIREQAAKAGVATTQPWAALESLLKKALAAGQTIHFLPPYRADNAQKLADWLTIPYHTLKSRASVPLIKAVIAQRAIKAPEEIAEIEKAIGITVDMQLEAIRHAQEGMTESQLAGRLNGVAISAGGNLSFPIILTVNGHVLHNHYQDTVLQDGQMVLCDCGAETNMHYAGDLTRTFPVNGSFSTRQRMVYDIVAAAQQAAIDALRPGILFRDVHLLACEKLAEGLKDLGLMKGDVKAAVAEGAHTLFFQCGLGHMMGLDVHDMEDLGEQYVGYTETLQKSTEFGLKSLRLGRALEPGFVLTIEPGLYFIPELIDSWKASKVHTDFINYDKVDAFRDFGGIRIEEDFLITDSGSRLLGKPLYKTASAIEALR</sequence>
<dbReference type="InterPro" id="IPR052433">
    <property type="entry name" value="X-Pro_dipept-like"/>
</dbReference>
<dbReference type="InterPro" id="IPR029149">
    <property type="entry name" value="Creatin/AminoP/Spt16_N"/>
</dbReference>
<dbReference type="CDD" id="cd01087">
    <property type="entry name" value="Prolidase"/>
    <property type="match status" value="1"/>
</dbReference>
<dbReference type="RefSeq" id="WP_149839924.1">
    <property type="nucleotide sequence ID" value="NZ_VUOC01000004.1"/>
</dbReference>
<keyword evidence="5" id="KW-0479">Metal-binding</keyword>
<evidence type="ECO:0000313" key="9">
    <source>
        <dbReference type="EMBL" id="KAA2238745.1"/>
    </source>
</evidence>
<dbReference type="EMBL" id="VUOC01000004">
    <property type="protein sequence ID" value="KAA2238745.1"/>
    <property type="molecule type" value="Genomic_DNA"/>
</dbReference>
<dbReference type="InterPro" id="IPR036005">
    <property type="entry name" value="Creatinase/aminopeptidase-like"/>
</dbReference>
<evidence type="ECO:0000256" key="3">
    <source>
        <dbReference type="ARBA" id="ARBA00008766"/>
    </source>
</evidence>
<dbReference type="SUPFAM" id="SSF53092">
    <property type="entry name" value="Creatinase/prolidase N-terminal domain"/>
    <property type="match status" value="1"/>
</dbReference>
<name>A0A5B2VIK0_9BACT</name>
<dbReference type="GO" id="GO:0070006">
    <property type="term" value="F:metalloaminopeptidase activity"/>
    <property type="evidence" value="ECO:0007669"/>
    <property type="project" value="InterPro"/>
</dbReference>
<keyword evidence="7" id="KW-0464">Manganese</keyword>
<accession>A0A5B2VIK0</accession>
<reference evidence="9 10" key="2">
    <citation type="submission" date="2019-09" db="EMBL/GenBank/DDBJ databases">
        <authorList>
            <person name="Jin C."/>
        </authorList>
    </citation>
    <scope>NUCLEOTIDE SEQUENCE [LARGE SCALE GENOMIC DNA]</scope>
    <source>
        <strain evidence="9 10">BN140078</strain>
    </source>
</reference>
<dbReference type="PANTHER" id="PTHR43226">
    <property type="entry name" value="XAA-PRO AMINOPEPTIDASE 3"/>
    <property type="match status" value="1"/>
</dbReference>
<dbReference type="EC" id="3.4.11.9" evidence="4"/>
<dbReference type="SMART" id="SM01011">
    <property type="entry name" value="AMP_N"/>
    <property type="match status" value="1"/>
</dbReference>
<comment type="similarity">
    <text evidence="3">Belongs to the peptidase M24B family.</text>
</comment>
<dbReference type="Gene3D" id="3.90.230.10">
    <property type="entry name" value="Creatinase/methionine aminopeptidase superfamily"/>
    <property type="match status" value="1"/>
</dbReference>
<keyword evidence="9" id="KW-0031">Aminopeptidase</keyword>
<dbReference type="SUPFAM" id="SSF55920">
    <property type="entry name" value="Creatinase/aminopeptidase"/>
    <property type="match status" value="1"/>
</dbReference>
<dbReference type="GO" id="GO:0005829">
    <property type="term" value="C:cytosol"/>
    <property type="evidence" value="ECO:0007669"/>
    <property type="project" value="TreeGrafter"/>
</dbReference>
<evidence type="ECO:0000256" key="4">
    <source>
        <dbReference type="ARBA" id="ARBA00012574"/>
    </source>
</evidence>
<keyword evidence="6" id="KW-0378">Hydrolase</keyword>
<dbReference type="GO" id="GO:0006508">
    <property type="term" value="P:proteolysis"/>
    <property type="evidence" value="ECO:0007669"/>
    <property type="project" value="TreeGrafter"/>
</dbReference>
<keyword evidence="9" id="KW-0645">Protease</keyword>
<proteinExistence type="inferred from homology"/>
<comment type="catalytic activity">
    <reaction evidence="1">
        <text>Release of any N-terminal amino acid, including proline, that is linked to proline, even from a dipeptide or tripeptide.</text>
        <dbReference type="EC" id="3.4.11.9"/>
    </reaction>
</comment>
<organism evidence="9 10">
    <name type="scientific">Chitinophaga agrisoli</name>
    <dbReference type="NCBI Taxonomy" id="2607653"/>
    <lineage>
        <taxon>Bacteria</taxon>
        <taxon>Pseudomonadati</taxon>
        <taxon>Bacteroidota</taxon>
        <taxon>Chitinophagia</taxon>
        <taxon>Chitinophagales</taxon>
        <taxon>Chitinophagaceae</taxon>
        <taxon>Chitinophaga</taxon>
    </lineage>
</organism>
<evidence type="ECO:0000256" key="5">
    <source>
        <dbReference type="ARBA" id="ARBA00022723"/>
    </source>
</evidence>
<evidence type="ECO:0000313" key="10">
    <source>
        <dbReference type="Proteomes" id="UP000324611"/>
    </source>
</evidence>
<dbReference type="PANTHER" id="PTHR43226:SF4">
    <property type="entry name" value="XAA-PRO AMINOPEPTIDASE 3"/>
    <property type="match status" value="1"/>
</dbReference>
<dbReference type="Pfam" id="PF05195">
    <property type="entry name" value="AMP_N"/>
    <property type="match status" value="1"/>
</dbReference>
<keyword evidence="10" id="KW-1185">Reference proteome</keyword>
<evidence type="ECO:0000256" key="7">
    <source>
        <dbReference type="ARBA" id="ARBA00023211"/>
    </source>
</evidence>
<evidence type="ECO:0000256" key="2">
    <source>
        <dbReference type="ARBA" id="ARBA00001936"/>
    </source>
</evidence>
<reference evidence="9 10" key="1">
    <citation type="submission" date="2019-09" db="EMBL/GenBank/DDBJ databases">
        <title>Chitinophaga ginsengihumi sp. nov., isolated from soil of ginseng rhizosphere.</title>
        <authorList>
            <person name="Lee J."/>
        </authorList>
    </citation>
    <scope>NUCLEOTIDE SEQUENCE [LARGE SCALE GENOMIC DNA]</scope>
    <source>
        <strain evidence="9 10">BN140078</strain>
    </source>
</reference>
<evidence type="ECO:0000256" key="1">
    <source>
        <dbReference type="ARBA" id="ARBA00001424"/>
    </source>
</evidence>
<protein>
    <recommendedName>
        <fullName evidence="4">Xaa-Pro aminopeptidase</fullName>
        <ecNumber evidence="4">3.4.11.9</ecNumber>
    </recommendedName>
</protein>
<evidence type="ECO:0000259" key="8">
    <source>
        <dbReference type="SMART" id="SM01011"/>
    </source>
</evidence>
<comment type="cofactor">
    <cofactor evidence="2">
        <name>Mn(2+)</name>
        <dbReference type="ChEBI" id="CHEBI:29035"/>
    </cofactor>
</comment>
<gene>
    <name evidence="9" type="ORF">F0L74_21245</name>
</gene>
<dbReference type="Gene3D" id="3.40.350.10">
    <property type="entry name" value="Creatinase/prolidase N-terminal domain"/>
    <property type="match status" value="1"/>
</dbReference>
<dbReference type="InterPro" id="IPR007865">
    <property type="entry name" value="Aminopep_P_N"/>
</dbReference>